<name>A0A9N9NJ20_9GLOM</name>
<organism evidence="1 2">
    <name type="scientific">Cetraspora pellucida</name>
    <dbReference type="NCBI Taxonomy" id="1433469"/>
    <lineage>
        <taxon>Eukaryota</taxon>
        <taxon>Fungi</taxon>
        <taxon>Fungi incertae sedis</taxon>
        <taxon>Mucoromycota</taxon>
        <taxon>Glomeromycotina</taxon>
        <taxon>Glomeromycetes</taxon>
        <taxon>Diversisporales</taxon>
        <taxon>Gigasporaceae</taxon>
        <taxon>Cetraspora</taxon>
    </lineage>
</organism>
<sequence>MSMCSAVRRLDLECTRLLMTLTEEQLQKVQEMVDINFGYALEAEQIPEALEFTLEFVNSMLKEESKLDERNKDSPVSVNSPCISIPMVSSNLESDKLEPSKEVKNEKSNLEDSLEGILMVHDALPWKDEHIGVKKDEQLGIEKDKYIRIEKVKSYLMDSILVEELEGYSNSDDNVDTALKKIHGRNSKPKIVFDCESLHEACEKWRKKVNKFKAWMNKVKRTAKHDETYLEPCDQRPKGEKK</sequence>
<reference evidence="1" key="1">
    <citation type="submission" date="2021-06" db="EMBL/GenBank/DDBJ databases">
        <authorList>
            <person name="Kallberg Y."/>
            <person name="Tangrot J."/>
            <person name="Rosling A."/>
        </authorList>
    </citation>
    <scope>NUCLEOTIDE SEQUENCE</scope>
    <source>
        <strain evidence="1">FL966</strain>
    </source>
</reference>
<evidence type="ECO:0000313" key="1">
    <source>
        <dbReference type="EMBL" id="CAG8738489.1"/>
    </source>
</evidence>
<keyword evidence="2" id="KW-1185">Reference proteome</keyword>
<dbReference type="AlphaFoldDB" id="A0A9N9NJ20"/>
<comment type="caution">
    <text evidence="1">The sequence shown here is derived from an EMBL/GenBank/DDBJ whole genome shotgun (WGS) entry which is preliminary data.</text>
</comment>
<protein>
    <submittedName>
        <fullName evidence="1">8104_t:CDS:1</fullName>
    </submittedName>
</protein>
<gene>
    <name evidence="1" type="ORF">CPELLU_LOCUS13952</name>
</gene>
<dbReference type="EMBL" id="CAJVQA010015647">
    <property type="protein sequence ID" value="CAG8738489.1"/>
    <property type="molecule type" value="Genomic_DNA"/>
</dbReference>
<dbReference type="OrthoDB" id="2461444at2759"/>
<accession>A0A9N9NJ20</accession>
<dbReference type="Proteomes" id="UP000789759">
    <property type="component" value="Unassembled WGS sequence"/>
</dbReference>
<proteinExistence type="predicted"/>
<evidence type="ECO:0000313" key="2">
    <source>
        <dbReference type="Proteomes" id="UP000789759"/>
    </source>
</evidence>
<feature type="non-terminal residue" evidence="1">
    <location>
        <position position="242"/>
    </location>
</feature>